<protein>
    <submittedName>
        <fullName evidence="1">Uncharacterized protein</fullName>
    </submittedName>
</protein>
<dbReference type="Pfam" id="PF06291">
    <property type="entry name" value="Lambda_Bor"/>
    <property type="match status" value="1"/>
</dbReference>
<organism evidence="1">
    <name type="scientific">candidate division WOR-3 bacterium</name>
    <dbReference type="NCBI Taxonomy" id="2052148"/>
    <lineage>
        <taxon>Bacteria</taxon>
        <taxon>Bacteria division WOR-3</taxon>
    </lineage>
</organism>
<accession>A0A7V1EHF1</accession>
<dbReference type="InterPro" id="IPR010438">
    <property type="entry name" value="Lambda_Bor"/>
</dbReference>
<reference evidence="1" key="1">
    <citation type="journal article" date="2020" name="mSystems">
        <title>Genome- and Community-Level Interaction Insights into Carbon Utilization and Element Cycling Functions of Hydrothermarchaeota in Hydrothermal Sediment.</title>
        <authorList>
            <person name="Zhou Z."/>
            <person name="Liu Y."/>
            <person name="Xu W."/>
            <person name="Pan J."/>
            <person name="Luo Z.H."/>
            <person name="Li M."/>
        </authorList>
    </citation>
    <scope>NUCLEOTIDE SEQUENCE [LARGE SCALE GENOMIC DNA]</scope>
    <source>
        <strain evidence="1">SpSt-258</strain>
    </source>
</reference>
<dbReference type="EMBL" id="DSKY01000009">
    <property type="protein sequence ID" value="HDY58485.1"/>
    <property type="molecule type" value="Genomic_DNA"/>
</dbReference>
<gene>
    <name evidence="1" type="ORF">ENP86_02900</name>
</gene>
<evidence type="ECO:0000313" key="1">
    <source>
        <dbReference type="EMBL" id="HDY58485.1"/>
    </source>
</evidence>
<proteinExistence type="predicted"/>
<name>A0A7V1EHF1_UNCW3</name>
<comment type="caution">
    <text evidence="1">The sequence shown here is derived from an EMBL/GenBank/DDBJ whole genome shotgun (WGS) entry which is preliminary data.</text>
</comment>
<sequence length="110" mass="12170">MKQLLIFIIIGALLITNCGTVLVNAPPKDNITLLAEADATTFKTSMKCWYVLWGLVPISNNSTADLIAKHNLKNVRAKAYYSFVDFLINMVLGTFTIYTNTVEIEGNVAK</sequence>
<dbReference type="AlphaFoldDB" id="A0A7V1EHF1"/>